<evidence type="ECO:0000313" key="1">
    <source>
        <dbReference type="Proteomes" id="UP000515162"/>
    </source>
</evidence>
<dbReference type="InterPro" id="IPR046347">
    <property type="entry name" value="bZIP_sf"/>
</dbReference>
<keyword evidence="1" id="KW-1185">Reference proteome</keyword>
<accession>A0A6P8K2R1</accession>
<proteinExistence type="predicted"/>
<dbReference type="SUPFAM" id="SSF57959">
    <property type="entry name" value="Leucine zipper domain"/>
    <property type="match status" value="1"/>
</dbReference>
<organism evidence="1 2">
    <name type="scientific">Drosophila mauritiana</name>
    <name type="common">Fruit fly</name>
    <dbReference type="NCBI Taxonomy" id="7226"/>
    <lineage>
        <taxon>Eukaryota</taxon>
        <taxon>Metazoa</taxon>
        <taxon>Ecdysozoa</taxon>
        <taxon>Arthropoda</taxon>
        <taxon>Hexapoda</taxon>
        <taxon>Insecta</taxon>
        <taxon>Pterygota</taxon>
        <taxon>Neoptera</taxon>
        <taxon>Endopterygota</taxon>
        <taxon>Diptera</taxon>
        <taxon>Brachycera</taxon>
        <taxon>Muscomorpha</taxon>
        <taxon>Ephydroidea</taxon>
        <taxon>Drosophilidae</taxon>
        <taxon>Drosophila</taxon>
        <taxon>Sophophora</taxon>
    </lineage>
</organism>
<evidence type="ECO:0000313" key="2">
    <source>
        <dbReference type="RefSeq" id="XP_033163023.1"/>
    </source>
</evidence>
<gene>
    <name evidence="2" type="primary">LOC117142866</name>
</gene>
<protein>
    <submittedName>
        <fullName evidence="2">Protein Mabiki</fullName>
    </submittedName>
</protein>
<dbReference type="RefSeq" id="XP_033163023.1">
    <property type="nucleotide sequence ID" value="XM_033307132.1"/>
</dbReference>
<sequence>MEHHQIYRHKKFDMVRKIENCDLQLKEELISRSGTPCTSRSPFDEANHSISLEFSDHDADFSPLPKRRRLGSSSSSVSYQSASPIITEAIQGIFKYHVNMVRKFPKKERSPKDQERRNKNTIACRMSRRKKKFDDLQIEQQYKECSDEHLKIAEQSLRARVYLNHLKQLVKQEDHPLVSSRRVPEENTKSNFSIDYLIGGIKQEHA</sequence>
<dbReference type="AlphaFoldDB" id="A0A6P8K2R1"/>
<dbReference type="GeneID" id="117142866"/>
<name>A0A6P8K2R1_DROMA</name>
<dbReference type="Gene3D" id="1.20.5.170">
    <property type="match status" value="1"/>
</dbReference>
<dbReference type="Proteomes" id="UP000515162">
    <property type="component" value="Chromosome 2L"/>
</dbReference>
<dbReference type="GO" id="GO:0003700">
    <property type="term" value="F:DNA-binding transcription factor activity"/>
    <property type="evidence" value="ECO:0007669"/>
    <property type="project" value="InterPro"/>
</dbReference>
<reference evidence="2" key="1">
    <citation type="submission" date="2025-08" db="UniProtKB">
        <authorList>
            <consortium name="RefSeq"/>
        </authorList>
    </citation>
    <scope>IDENTIFICATION</scope>
    <source>
        <strain evidence="2">Mau12</strain>
        <tissue evidence="2">Whole Body</tissue>
    </source>
</reference>